<feature type="transmembrane region" description="Helical" evidence="13">
    <location>
        <begin position="12"/>
        <end position="33"/>
    </location>
</feature>
<dbReference type="RefSeq" id="WP_282766260.1">
    <property type="nucleotide sequence ID" value="NZ_JASCTH010000037.1"/>
</dbReference>
<evidence type="ECO:0000256" key="13">
    <source>
        <dbReference type="SAM" id="Phobius"/>
    </source>
</evidence>
<comment type="similarity">
    <text evidence="3">Belongs to the multi antimicrobial extrusion (MATE) (TC 2.A.66.1) family.</text>
</comment>
<comment type="function">
    <text evidence="1">Multidrug efflux pump.</text>
</comment>
<evidence type="ECO:0000256" key="7">
    <source>
        <dbReference type="ARBA" id="ARBA00022475"/>
    </source>
</evidence>
<reference evidence="14 15" key="1">
    <citation type="submission" date="2023-05" db="EMBL/GenBank/DDBJ databases">
        <title>Actinoplanes sp. NEAU-A12 genome sequencing.</title>
        <authorList>
            <person name="Wang Z.-S."/>
        </authorList>
    </citation>
    <scope>NUCLEOTIDE SEQUENCE [LARGE SCALE GENOMIC DNA]</scope>
    <source>
        <strain evidence="14 15">NEAU-A12</strain>
    </source>
</reference>
<dbReference type="PANTHER" id="PTHR43298">
    <property type="entry name" value="MULTIDRUG RESISTANCE PROTEIN NORM-RELATED"/>
    <property type="match status" value="1"/>
</dbReference>
<dbReference type="InterPro" id="IPR050222">
    <property type="entry name" value="MATE_MdtK"/>
</dbReference>
<comment type="caution">
    <text evidence="14">The sequence shown here is derived from an EMBL/GenBank/DDBJ whole genome shotgun (WGS) entry which is preliminary data.</text>
</comment>
<accession>A0ABT6WYM4</accession>
<comment type="subcellular location">
    <subcellularLocation>
        <location evidence="2">Cell membrane</location>
        <topology evidence="2">Multi-pass membrane protein</topology>
    </subcellularLocation>
</comment>
<dbReference type="InterPro" id="IPR048279">
    <property type="entry name" value="MdtK-like"/>
</dbReference>
<dbReference type="NCBIfam" id="TIGR00797">
    <property type="entry name" value="matE"/>
    <property type="match status" value="1"/>
</dbReference>
<feature type="transmembrane region" description="Helical" evidence="13">
    <location>
        <begin position="136"/>
        <end position="157"/>
    </location>
</feature>
<feature type="transmembrane region" description="Helical" evidence="13">
    <location>
        <begin position="358"/>
        <end position="379"/>
    </location>
</feature>
<evidence type="ECO:0000313" key="14">
    <source>
        <dbReference type="EMBL" id="MDI6104836.1"/>
    </source>
</evidence>
<feature type="transmembrane region" description="Helical" evidence="13">
    <location>
        <begin position="53"/>
        <end position="73"/>
    </location>
</feature>
<evidence type="ECO:0000256" key="6">
    <source>
        <dbReference type="ARBA" id="ARBA00022449"/>
    </source>
</evidence>
<feature type="transmembrane region" description="Helical" evidence="13">
    <location>
        <begin position="255"/>
        <end position="276"/>
    </location>
</feature>
<keyword evidence="9 13" id="KW-1133">Transmembrane helix</keyword>
<protein>
    <recommendedName>
        <fullName evidence="4">Probable multidrug resistance protein NorM</fullName>
    </recommendedName>
    <alternativeName>
        <fullName evidence="12">Multidrug-efflux transporter</fullName>
    </alternativeName>
</protein>
<organism evidence="14 15">
    <name type="scientific">Actinoplanes sandaracinus</name>
    <dbReference type="NCBI Taxonomy" id="3045177"/>
    <lineage>
        <taxon>Bacteria</taxon>
        <taxon>Bacillati</taxon>
        <taxon>Actinomycetota</taxon>
        <taxon>Actinomycetes</taxon>
        <taxon>Micromonosporales</taxon>
        <taxon>Micromonosporaceae</taxon>
        <taxon>Actinoplanes</taxon>
    </lineage>
</organism>
<feature type="transmembrane region" description="Helical" evidence="13">
    <location>
        <begin position="418"/>
        <end position="436"/>
    </location>
</feature>
<feature type="transmembrane region" description="Helical" evidence="13">
    <location>
        <begin position="282"/>
        <end position="301"/>
    </location>
</feature>
<evidence type="ECO:0000256" key="8">
    <source>
        <dbReference type="ARBA" id="ARBA00022692"/>
    </source>
</evidence>
<name>A0ABT6WYM4_9ACTN</name>
<evidence type="ECO:0000256" key="5">
    <source>
        <dbReference type="ARBA" id="ARBA00022448"/>
    </source>
</evidence>
<evidence type="ECO:0000256" key="12">
    <source>
        <dbReference type="ARBA" id="ARBA00031636"/>
    </source>
</evidence>
<dbReference type="Proteomes" id="UP001241758">
    <property type="component" value="Unassembled WGS sequence"/>
</dbReference>
<dbReference type="PIRSF" id="PIRSF006603">
    <property type="entry name" value="DinF"/>
    <property type="match status" value="1"/>
</dbReference>
<evidence type="ECO:0000256" key="9">
    <source>
        <dbReference type="ARBA" id="ARBA00022989"/>
    </source>
</evidence>
<proteinExistence type="inferred from homology"/>
<evidence type="ECO:0000256" key="1">
    <source>
        <dbReference type="ARBA" id="ARBA00003408"/>
    </source>
</evidence>
<dbReference type="InterPro" id="IPR002528">
    <property type="entry name" value="MATE_fam"/>
</dbReference>
<evidence type="ECO:0000256" key="10">
    <source>
        <dbReference type="ARBA" id="ARBA00023065"/>
    </source>
</evidence>
<keyword evidence="11 13" id="KW-0472">Membrane</keyword>
<keyword evidence="15" id="KW-1185">Reference proteome</keyword>
<feature type="transmembrane region" description="Helical" evidence="13">
    <location>
        <begin position="322"/>
        <end position="346"/>
    </location>
</feature>
<evidence type="ECO:0000256" key="2">
    <source>
        <dbReference type="ARBA" id="ARBA00004651"/>
    </source>
</evidence>
<keyword evidence="8 13" id="KW-0812">Transmembrane</keyword>
<evidence type="ECO:0000256" key="11">
    <source>
        <dbReference type="ARBA" id="ARBA00023136"/>
    </source>
</evidence>
<dbReference type="Pfam" id="PF01554">
    <property type="entry name" value="MatE"/>
    <property type="match status" value="2"/>
</dbReference>
<keyword evidence="7" id="KW-1003">Cell membrane</keyword>
<feature type="transmembrane region" description="Helical" evidence="13">
    <location>
        <begin position="94"/>
        <end position="116"/>
    </location>
</feature>
<dbReference type="EMBL" id="JASCTH010000037">
    <property type="protein sequence ID" value="MDI6104836.1"/>
    <property type="molecule type" value="Genomic_DNA"/>
</dbReference>
<dbReference type="PANTHER" id="PTHR43298:SF2">
    <property type="entry name" value="FMN_FAD EXPORTER YEEO-RELATED"/>
    <property type="match status" value="1"/>
</dbReference>
<evidence type="ECO:0000256" key="3">
    <source>
        <dbReference type="ARBA" id="ARBA00010199"/>
    </source>
</evidence>
<keyword evidence="6" id="KW-0050">Antiport</keyword>
<evidence type="ECO:0000313" key="15">
    <source>
        <dbReference type="Proteomes" id="UP001241758"/>
    </source>
</evidence>
<feature type="transmembrane region" description="Helical" evidence="13">
    <location>
        <begin position="195"/>
        <end position="215"/>
    </location>
</feature>
<keyword evidence="5" id="KW-0813">Transport</keyword>
<sequence length="461" mass="47991">METTDNRGPARQLTAVGLPLLIGAVSASLSGIIDTAMMGRYGTTDLAAVAGTAAVFDVFGNVAMASMIGYQILAPRFAGRQDPAGIRRALRATAWWCGGLTLLLTALCLSAGGWLAGLIAGGDAQVQAIGADYLTARAPAMVLLVPFALLTVSFNAYGETRWPATAGVLVNVVNLVLDAALIYGPGPLPRLGATGNGLATTLASAAGLAFLIVCARRQGLFRRLAERGPDRPPADFETSVPKLAWPAMVSTGLDYAILAVFFGVLAAIGTTALAGGRIAFELMVFLFGVGMAFAAAARILVGRAIGASDRHTAWLLWRAGRRILLGSGVLVGVLLLLAPRMAAGLFTSFPAVRDQTAAVLPLLAAALPLMGLTLANLSLIRALGHTRWDMYANLTAAAGIQLPIGWWCSSFAGLPGAFVGVFAYWLARAVFTGVICRRLTRGWRTTAAQPTTPGTEVETTR</sequence>
<feature type="transmembrane region" description="Helical" evidence="13">
    <location>
        <begin position="164"/>
        <end position="183"/>
    </location>
</feature>
<evidence type="ECO:0000256" key="4">
    <source>
        <dbReference type="ARBA" id="ARBA00020268"/>
    </source>
</evidence>
<feature type="transmembrane region" description="Helical" evidence="13">
    <location>
        <begin position="391"/>
        <end position="412"/>
    </location>
</feature>
<keyword evidence="10" id="KW-0406">Ion transport</keyword>
<gene>
    <name evidence="14" type="ORF">QLQ12_40245</name>
</gene>